<gene>
    <name evidence="2" type="primary">TMEM44</name>
</gene>
<evidence type="ECO:0000313" key="1">
    <source>
        <dbReference type="Proteomes" id="UP001652627"/>
    </source>
</evidence>
<proteinExistence type="predicted"/>
<organism evidence="1 2">
    <name type="scientific">Apteryx mantelli</name>
    <name type="common">North Island brown kiwi</name>
    <dbReference type="NCBI Taxonomy" id="2696672"/>
    <lineage>
        <taxon>Eukaryota</taxon>
        <taxon>Metazoa</taxon>
        <taxon>Chordata</taxon>
        <taxon>Craniata</taxon>
        <taxon>Vertebrata</taxon>
        <taxon>Euteleostomi</taxon>
        <taxon>Archelosauria</taxon>
        <taxon>Archosauria</taxon>
        <taxon>Dinosauria</taxon>
        <taxon>Saurischia</taxon>
        <taxon>Theropoda</taxon>
        <taxon>Coelurosauria</taxon>
        <taxon>Aves</taxon>
        <taxon>Palaeognathae</taxon>
        <taxon>Apterygiformes</taxon>
        <taxon>Apterygidae</taxon>
        <taxon>Apteryx</taxon>
    </lineage>
</organism>
<protein>
    <submittedName>
        <fullName evidence="2">Transmembrane protein 44</fullName>
    </submittedName>
</protein>
<keyword evidence="1" id="KW-1185">Reference proteome</keyword>
<accession>A0ABM4EXY6</accession>
<keyword evidence="2" id="KW-0472">Membrane</keyword>
<dbReference type="GeneID" id="106498391"/>
<dbReference type="RefSeq" id="XP_067157559.1">
    <property type="nucleotide sequence ID" value="XM_067301458.1"/>
</dbReference>
<reference evidence="2" key="1">
    <citation type="submission" date="2025-08" db="UniProtKB">
        <authorList>
            <consortium name="RefSeq"/>
        </authorList>
    </citation>
    <scope>IDENTIFICATION</scope>
    <source>
        <tissue evidence="2">Blood</tissue>
    </source>
</reference>
<dbReference type="Proteomes" id="UP001652627">
    <property type="component" value="Chromosome 9"/>
</dbReference>
<name>A0ABM4EXY6_9AVES</name>
<sequence length="145" mass="15187">MLAALCWITARSLLFCECPGEGWPEGSVLHILHSFVGHMCHAVGALLTNQLGIQILTGAYMAAADIVRFLLTLFPVCPSEALKTAGQQGSAGLCPGAALCPHRLHGQDPLAVQSMQGKAMSAETAVGHPLLGRSRRPVCSSDCVP</sequence>
<keyword evidence="2" id="KW-0812">Transmembrane</keyword>
<evidence type="ECO:0000313" key="2">
    <source>
        <dbReference type="RefSeq" id="XP_067157559.1"/>
    </source>
</evidence>